<keyword evidence="1" id="KW-1133">Transmembrane helix</keyword>
<proteinExistence type="predicted"/>
<evidence type="ECO:0000313" key="3">
    <source>
        <dbReference type="Proteomes" id="UP000275078"/>
    </source>
</evidence>
<reference evidence="2 3" key="1">
    <citation type="journal article" date="2018" name="Nat. Ecol. Evol.">
        <title>Pezizomycetes genomes reveal the molecular basis of ectomycorrhizal truffle lifestyle.</title>
        <authorList>
            <person name="Murat C."/>
            <person name="Payen T."/>
            <person name="Noel B."/>
            <person name="Kuo A."/>
            <person name="Morin E."/>
            <person name="Chen J."/>
            <person name="Kohler A."/>
            <person name="Krizsan K."/>
            <person name="Balestrini R."/>
            <person name="Da Silva C."/>
            <person name="Montanini B."/>
            <person name="Hainaut M."/>
            <person name="Levati E."/>
            <person name="Barry K.W."/>
            <person name="Belfiori B."/>
            <person name="Cichocki N."/>
            <person name="Clum A."/>
            <person name="Dockter R.B."/>
            <person name="Fauchery L."/>
            <person name="Guy J."/>
            <person name="Iotti M."/>
            <person name="Le Tacon F."/>
            <person name="Lindquist E.A."/>
            <person name="Lipzen A."/>
            <person name="Malagnac F."/>
            <person name="Mello A."/>
            <person name="Molinier V."/>
            <person name="Miyauchi S."/>
            <person name="Poulain J."/>
            <person name="Riccioni C."/>
            <person name="Rubini A."/>
            <person name="Sitrit Y."/>
            <person name="Splivallo R."/>
            <person name="Traeger S."/>
            <person name="Wang M."/>
            <person name="Zifcakova L."/>
            <person name="Wipf D."/>
            <person name="Zambonelli A."/>
            <person name="Paolocci F."/>
            <person name="Nowrousian M."/>
            <person name="Ottonello S."/>
            <person name="Baldrian P."/>
            <person name="Spatafora J.W."/>
            <person name="Henrissat B."/>
            <person name="Nagy L.G."/>
            <person name="Aury J.M."/>
            <person name="Wincker P."/>
            <person name="Grigoriev I.V."/>
            <person name="Bonfante P."/>
            <person name="Martin F.M."/>
        </authorList>
    </citation>
    <scope>NUCLEOTIDE SEQUENCE [LARGE SCALE GENOMIC DNA]</scope>
    <source>
        <strain evidence="2 3">RN42</strain>
    </source>
</reference>
<dbReference type="Proteomes" id="UP000275078">
    <property type="component" value="Unassembled WGS sequence"/>
</dbReference>
<gene>
    <name evidence="2" type="ORF">BJ508DRAFT_414</name>
</gene>
<evidence type="ECO:0000313" key="2">
    <source>
        <dbReference type="EMBL" id="RPA87924.1"/>
    </source>
</evidence>
<organism evidence="2 3">
    <name type="scientific">Ascobolus immersus RN42</name>
    <dbReference type="NCBI Taxonomy" id="1160509"/>
    <lineage>
        <taxon>Eukaryota</taxon>
        <taxon>Fungi</taxon>
        <taxon>Dikarya</taxon>
        <taxon>Ascomycota</taxon>
        <taxon>Pezizomycotina</taxon>
        <taxon>Pezizomycetes</taxon>
        <taxon>Pezizales</taxon>
        <taxon>Ascobolaceae</taxon>
        <taxon>Ascobolus</taxon>
    </lineage>
</organism>
<keyword evidence="1" id="KW-0472">Membrane</keyword>
<feature type="transmembrane region" description="Helical" evidence="1">
    <location>
        <begin position="6"/>
        <end position="29"/>
    </location>
</feature>
<feature type="transmembrane region" description="Helical" evidence="1">
    <location>
        <begin position="36"/>
        <end position="54"/>
    </location>
</feature>
<evidence type="ECO:0000256" key="1">
    <source>
        <dbReference type="SAM" id="Phobius"/>
    </source>
</evidence>
<dbReference type="AlphaFoldDB" id="A0A3N4J218"/>
<protein>
    <submittedName>
        <fullName evidence="2">Uncharacterized protein</fullName>
    </submittedName>
</protein>
<keyword evidence="3" id="KW-1185">Reference proteome</keyword>
<accession>A0A3N4J218</accession>
<sequence>MDHEELGAFISLQLTLLLSFSCYVLFLFLSFVWVDTSFFILLFMVTAFVSVRSFDTYDVFLGIAF</sequence>
<dbReference type="EMBL" id="ML119645">
    <property type="protein sequence ID" value="RPA87924.1"/>
    <property type="molecule type" value="Genomic_DNA"/>
</dbReference>
<name>A0A3N4J218_ASCIM</name>
<keyword evidence="1" id="KW-0812">Transmembrane</keyword>